<dbReference type="EMBL" id="ML987196">
    <property type="protein sequence ID" value="KAF2248510.1"/>
    <property type="molecule type" value="Genomic_DNA"/>
</dbReference>
<proteinExistence type="predicted"/>
<evidence type="ECO:0000256" key="1">
    <source>
        <dbReference type="SAM" id="MobiDB-lite"/>
    </source>
</evidence>
<dbReference type="RefSeq" id="XP_033683514.1">
    <property type="nucleotide sequence ID" value="XM_033822255.1"/>
</dbReference>
<evidence type="ECO:0000313" key="2">
    <source>
        <dbReference type="EMBL" id="KAF2248510.1"/>
    </source>
</evidence>
<feature type="region of interest" description="Disordered" evidence="1">
    <location>
        <begin position="56"/>
        <end position="83"/>
    </location>
</feature>
<dbReference type="GeneID" id="54575585"/>
<name>A0A6A6IG44_9PLEO</name>
<organism evidence="2 3">
    <name type="scientific">Trematosphaeria pertusa</name>
    <dbReference type="NCBI Taxonomy" id="390896"/>
    <lineage>
        <taxon>Eukaryota</taxon>
        <taxon>Fungi</taxon>
        <taxon>Dikarya</taxon>
        <taxon>Ascomycota</taxon>
        <taxon>Pezizomycotina</taxon>
        <taxon>Dothideomycetes</taxon>
        <taxon>Pleosporomycetidae</taxon>
        <taxon>Pleosporales</taxon>
        <taxon>Massarineae</taxon>
        <taxon>Trematosphaeriaceae</taxon>
        <taxon>Trematosphaeria</taxon>
    </lineage>
</organism>
<accession>A0A6A6IG44</accession>
<keyword evidence="3" id="KW-1185">Reference proteome</keyword>
<sequence length="83" mass="9239">MTTGRVFGIKTAKINIRMCERLIATTSYRGCSKECNITSTSINPCENARNTGTQCTDPKDVHLGNTRSRAECPNHKDEGYSQR</sequence>
<dbReference type="OrthoDB" id="3510872at2759"/>
<gene>
    <name evidence="2" type="ORF">BU26DRAFT_336745</name>
</gene>
<evidence type="ECO:0000313" key="3">
    <source>
        <dbReference type="Proteomes" id="UP000800094"/>
    </source>
</evidence>
<feature type="compositionally biased region" description="Basic and acidic residues" evidence="1">
    <location>
        <begin position="57"/>
        <end position="83"/>
    </location>
</feature>
<reference evidence="2" key="1">
    <citation type="journal article" date="2020" name="Stud. Mycol.">
        <title>101 Dothideomycetes genomes: a test case for predicting lifestyles and emergence of pathogens.</title>
        <authorList>
            <person name="Haridas S."/>
            <person name="Albert R."/>
            <person name="Binder M."/>
            <person name="Bloem J."/>
            <person name="Labutti K."/>
            <person name="Salamov A."/>
            <person name="Andreopoulos B."/>
            <person name="Baker S."/>
            <person name="Barry K."/>
            <person name="Bills G."/>
            <person name="Bluhm B."/>
            <person name="Cannon C."/>
            <person name="Castanera R."/>
            <person name="Culley D."/>
            <person name="Daum C."/>
            <person name="Ezra D."/>
            <person name="Gonzalez J."/>
            <person name="Henrissat B."/>
            <person name="Kuo A."/>
            <person name="Liang C."/>
            <person name="Lipzen A."/>
            <person name="Lutzoni F."/>
            <person name="Magnuson J."/>
            <person name="Mondo S."/>
            <person name="Nolan M."/>
            <person name="Ohm R."/>
            <person name="Pangilinan J."/>
            <person name="Park H.-J."/>
            <person name="Ramirez L."/>
            <person name="Alfaro M."/>
            <person name="Sun H."/>
            <person name="Tritt A."/>
            <person name="Yoshinaga Y."/>
            <person name="Zwiers L.-H."/>
            <person name="Turgeon B."/>
            <person name="Goodwin S."/>
            <person name="Spatafora J."/>
            <person name="Crous P."/>
            <person name="Grigoriev I."/>
        </authorList>
    </citation>
    <scope>NUCLEOTIDE SEQUENCE</scope>
    <source>
        <strain evidence="2">CBS 122368</strain>
    </source>
</reference>
<protein>
    <submittedName>
        <fullName evidence="2">Uncharacterized protein</fullName>
    </submittedName>
</protein>
<dbReference type="AlphaFoldDB" id="A0A6A6IG44"/>
<dbReference type="Proteomes" id="UP000800094">
    <property type="component" value="Unassembled WGS sequence"/>
</dbReference>